<evidence type="ECO:0008006" key="2">
    <source>
        <dbReference type="Google" id="ProtNLM"/>
    </source>
</evidence>
<comment type="caution">
    <text evidence="1">The sequence shown here is derived from an EMBL/GenBank/DDBJ whole genome shotgun (WGS) entry which is preliminary data.</text>
</comment>
<sequence length="140" mass="15531">MKYLLAILATIALLLFTGASDGLTTQVLDLTKRVEVLESYLPQQLVVSGKFTGQGNSQTSTFTVSHTPWLIKWSTHIPIKARTTFTVYIHDPESRKEVGGYGFQIGEDTTTGQTYSYLPAGTYYLKIDTGGYVQWGIDIK</sequence>
<protein>
    <recommendedName>
        <fullName evidence="2">FlgD Ig-like domain-containing protein</fullName>
    </recommendedName>
</protein>
<accession>A0A0F9W813</accession>
<name>A0A0F9W813_9ZZZZ</name>
<reference evidence="1" key="1">
    <citation type="journal article" date="2015" name="Nature">
        <title>Complex archaea that bridge the gap between prokaryotes and eukaryotes.</title>
        <authorList>
            <person name="Spang A."/>
            <person name="Saw J.H."/>
            <person name="Jorgensen S.L."/>
            <person name="Zaremba-Niedzwiedzka K."/>
            <person name="Martijn J."/>
            <person name="Lind A.E."/>
            <person name="van Eijk R."/>
            <person name="Schleper C."/>
            <person name="Guy L."/>
            <person name="Ettema T.J."/>
        </authorList>
    </citation>
    <scope>NUCLEOTIDE SEQUENCE</scope>
</reference>
<organism evidence="1">
    <name type="scientific">marine sediment metagenome</name>
    <dbReference type="NCBI Taxonomy" id="412755"/>
    <lineage>
        <taxon>unclassified sequences</taxon>
        <taxon>metagenomes</taxon>
        <taxon>ecological metagenomes</taxon>
    </lineage>
</organism>
<dbReference type="AlphaFoldDB" id="A0A0F9W813"/>
<proteinExistence type="predicted"/>
<gene>
    <name evidence="1" type="ORF">LCGC14_0392990</name>
</gene>
<evidence type="ECO:0000313" key="1">
    <source>
        <dbReference type="EMBL" id="KKN74213.1"/>
    </source>
</evidence>
<dbReference type="EMBL" id="LAZR01000330">
    <property type="protein sequence ID" value="KKN74213.1"/>
    <property type="molecule type" value="Genomic_DNA"/>
</dbReference>